<dbReference type="PROSITE" id="PS50181">
    <property type="entry name" value="FBOX"/>
    <property type="match status" value="1"/>
</dbReference>
<gene>
    <name evidence="2" type="ORF">Sjap_025528</name>
</gene>
<dbReference type="Pfam" id="PF00646">
    <property type="entry name" value="F-box"/>
    <property type="match status" value="1"/>
</dbReference>
<dbReference type="InterPro" id="IPR036047">
    <property type="entry name" value="F-box-like_dom_sf"/>
</dbReference>
<dbReference type="Gene3D" id="3.80.10.10">
    <property type="entry name" value="Ribonuclease Inhibitor"/>
    <property type="match status" value="1"/>
</dbReference>
<evidence type="ECO:0000259" key="1">
    <source>
        <dbReference type="PROSITE" id="PS50181"/>
    </source>
</evidence>
<evidence type="ECO:0000313" key="3">
    <source>
        <dbReference type="Proteomes" id="UP001417504"/>
    </source>
</evidence>
<dbReference type="InterPro" id="IPR055357">
    <property type="entry name" value="LRR_At1g61320_AtMIF1"/>
</dbReference>
<dbReference type="PANTHER" id="PTHR34145">
    <property type="entry name" value="OS02G0105600 PROTEIN"/>
    <property type="match status" value="1"/>
</dbReference>
<proteinExistence type="predicted"/>
<feature type="domain" description="F-box" evidence="1">
    <location>
        <begin position="10"/>
        <end position="64"/>
    </location>
</feature>
<dbReference type="Gene3D" id="1.20.1280.50">
    <property type="match status" value="1"/>
</dbReference>
<protein>
    <recommendedName>
        <fullName evidence="1">F-box domain-containing protein</fullName>
    </recommendedName>
</protein>
<dbReference type="InterPro" id="IPR053772">
    <property type="entry name" value="At1g61320/At1g61330-like"/>
</dbReference>
<dbReference type="InterPro" id="IPR032675">
    <property type="entry name" value="LRR_dom_sf"/>
</dbReference>
<dbReference type="Pfam" id="PF23622">
    <property type="entry name" value="LRR_At1g61320_AtMIF1"/>
    <property type="match status" value="1"/>
</dbReference>
<organism evidence="2 3">
    <name type="scientific">Stephania japonica</name>
    <dbReference type="NCBI Taxonomy" id="461633"/>
    <lineage>
        <taxon>Eukaryota</taxon>
        <taxon>Viridiplantae</taxon>
        <taxon>Streptophyta</taxon>
        <taxon>Embryophyta</taxon>
        <taxon>Tracheophyta</taxon>
        <taxon>Spermatophyta</taxon>
        <taxon>Magnoliopsida</taxon>
        <taxon>Ranunculales</taxon>
        <taxon>Menispermaceae</taxon>
        <taxon>Menispermoideae</taxon>
        <taxon>Cissampelideae</taxon>
        <taxon>Stephania</taxon>
    </lineage>
</organism>
<dbReference type="PANTHER" id="PTHR34145:SF28">
    <property type="entry name" value="F-BOX DOMAIN-CONTAINING PROTEIN"/>
    <property type="match status" value="1"/>
</dbReference>
<dbReference type="AlphaFoldDB" id="A0AAP0E5D3"/>
<dbReference type="Proteomes" id="UP001417504">
    <property type="component" value="Unassembled WGS sequence"/>
</dbReference>
<keyword evidence="3" id="KW-1185">Reference proteome</keyword>
<dbReference type="SUPFAM" id="SSF52047">
    <property type="entry name" value="RNI-like"/>
    <property type="match status" value="1"/>
</dbReference>
<accession>A0AAP0E5D3</accession>
<comment type="caution">
    <text evidence="2">The sequence shown here is derived from an EMBL/GenBank/DDBJ whole genome shotgun (WGS) entry which is preliminary data.</text>
</comment>
<sequence>MEIIHPRVYEDRITHLSTELHSNILRLLPFKTVIEMSTLSRQWKAIVKDFLPYVENIEFLYEENVEIDEFIDNVNKFCHLHRSPVIRSVKINFAWADPSIEEHKRELNRWIEFAARKSVNDLDVYCPLYDEWSDLFVVPNLLFACLSITSLKLSDCRFNPPRTFGGLKSLRFLYLQEAYISNKAFKATLENCLLLEELTLWDCYTESKMRILAPKDSQIKILLVIQSHPYDSEDEIPTHLAREIKVAAPNLKKFCIYGRLFDKYQFQNHLSLEEVCIDSTVNNRAEKEMYFEDYFDHLRLLRDACNIKILTIYEEVIADVSELGMRYDLKDELHFNLPITMPNLQELQICLGMRLTKKYLVDIYAFFNNFRFPKLEKLFIEVGYHDYGMYESYSNREESEEEEGDGSLTLQVRMVKFTHFHGSKAEYKLLKFVLRKATLLELMVVVAAKKSDLEKYIIDVQQSTGNSSEFSVRLQQLAKESGDAKVLLCREGEVNLFPTQTKLDWHSFNAKVDQVRFKV</sequence>
<dbReference type="SUPFAM" id="SSF81383">
    <property type="entry name" value="F-box domain"/>
    <property type="match status" value="1"/>
</dbReference>
<evidence type="ECO:0000313" key="2">
    <source>
        <dbReference type="EMBL" id="KAK9085117.1"/>
    </source>
</evidence>
<name>A0AAP0E5D3_9MAGN</name>
<dbReference type="EMBL" id="JBBNAE010000011">
    <property type="protein sequence ID" value="KAK9085117.1"/>
    <property type="molecule type" value="Genomic_DNA"/>
</dbReference>
<dbReference type="InterPro" id="IPR001810">
    <property type="entry name" value="F-box_dom"/>
</dbReference>
<reference evidence="2 3" key="1">
    <citation type="submission" date="2024-01" db="EMBL/GenBank/DDBJ databases">
        <title>Genome assemblies of Stephania.</title>
        <authorList>
            <person name="Yang L."/>
        </authorList>
    </citation>
    <scope>NUCLEOTIDE SEQUENCE [LARGE SCALE GENOMIC DNA]</scope>
    <source>
        <strain evidence="2">QJT</strain>
        <tissue evidence="2">Leaf</tissue>
    </source>
</reference>